<dbReference type="SUPFAM" id="SSF101898">
    <property type="entry name" value="NHL repeat"/>
    <property type="match status" value="1"/>
</dbReference>
<proteinExistence type="predicted"/>
<evidence type="ECO:0000256" key="4">
    <source>
        <dbReference type="ARBA" id="ARBA00022771"/>
    </source>
</evidence>
<dbReference type="InterPro" id="IPR000315">
    <property type="entry name" value="Znf_B-box"/>
</dbReference>
<dbReference type="RefSeq" id="XP_022088844.1">
    <property type="nucleotide sequence ID" value="XM_022233152.1"/>
</dbReference>
<dbReference type="Pfam" id="PF00643">
    <property type="entry name" value="zf-B_box"/>
    <property type="match status" value="1"/>
</dbReference>
<keyword evidence="4 6" id="KW-0863">Zinc-finger</keyword>
<feature type="repeat" description="NHL" evidence="7">
    <location>
        <begin position="433"/>
        <end position="467"/>
    </location>
</feature>
<dbReference type="PANTHER" id="PTHR25462">
    <property type="entry name" value="BONUS, ISOFORM C-RELATED"/>
    <property type="match status" value="1"/>
</dbReference>
<dbReference type="InterPro" id="IPR011042">
    <property type="entry name" value="6-blade_b-propeller_TolB-like"/>
</dbReference>
<evidence type="ECO:0000313" key="11">
    <source>
        <dbReference type="Proteomes" id="UP000694845"/>
    </source>
</evidence>
<dbReference type="Gene3D" id="3.30.40.10">
    <property type="entry name" value="Zinc/RING finger domain, C3HC4 (zinc finger)"/>
    <property type="match status" value="1"/>
</dbReference>
<evidence type="ECO:0000313" key="12">
    <source>
        <dbReference type="RefSeq" id="XP_022088844.1"/>
    </source>
</evidence>
<feature type="repeat" description="NHL" evidence="7">
    <location>
        <begin position="380"/>
        <end position="423"/>
    </location>
</feature>
<keyword evidence="2" id="KW-0479">Metal-binding</keyword>
<dbReference type="SMART" id="SM00336">
    <property type="entry name" value="BBOX"/>
    <property type="match status" value="2"/>
</dbReference>
<evidence type="ECO:0000256" key="1">
    <source>
        <dbReference type="ARBA" id="ARBA00022553"/>
    </source>
</evidence>
<organism evidence="11 12">
    <name type="scientific">Acanthaster planci</name>
    <name type="common">Crown-of-thorns starfish</name>
    <dbReference type="NCBI Taxonomy" id="133434"/>
    <lineage>
        <taxon>Eukaryota</taxon>
        <taxon>Metazoa</taxon>
        <taxon>Echinodermata</taxon>
        <taxon>Eleutherozoa</taxon>
        <taxon>Asterozoa</taxon>
        <taxon>Asteroidea</taxon>
        <taxon>Valvatacea</taxon>
        <taxon>Valvatida</taxon>
        <taxon>Acanthasteridae</taxon>
        <taxon>Acanthaster</taxon>
    </lineage>
</organism>
<dbReference type="InterPro" id="IPR017907">
    <property type="entry name" value="Znf_RING_CS"/>
</dbReference>
<feature type="coiled-coil region" evidence="8">
    <location>
        <begin position="213"/>
        <end position="280"/>
    </location>
</feature>
<evidence type="ECO:0000256" key="2">
    <source>
        <dbReference type="ARBA" id="ARBA00022723"/>
    </source>
</evidence>
<dbReference type="InterPro" id="IPR013083">
    <property type="entry name" value="Znf_RING/FYVE/PHD"/>
</dbReference>
<keyword evidence="8" id="KW-0175">Coiled coil</keyword>
<dbReference type="InterPro" id="IPR027370">
    <property type="entry name" value="Znf-RING_euk"/>
</dbReference>
<evidence type="ECO:0000256" key="8">
    <source>
        <dbReference type="SAM" id="Coils"/>
    </source>
</evidence>
<evidence type="ECO:0000313" key="13">
    <source>
        <dbReference type="RefSeq" id="XP_022088845.1"/>
    </source>
</evidence>
<feature type="domain" description="B box-type" evidence="10">
    <location>
        <begin position="166"/>
        <end position="209"/>
    </location>
</feature>
<evidence type="ECO:0000256" key="6">
    <source>
        <dbReference type="PROSITE-ProRule" id="PRU00024"/>
    </source>
</evidence>
<feature type="domain" description="RING-type" evidence="9">
    <location>
        <begin position="20"/>
        <end position="64"/>
    </location>
</feature>
<dbReference type="PROSITE" id="PS51125">
    <property type="entry name" value="NHL"/>
    <property type="match status" value="2"/>
</dbReference>
<protein>
    <submittedName>
        <fullName evidence="12 13">E3 ubiquitin-protein ligase TRIM71-like</fullName>
    </submittedName>
</protein>
<evidence type="ECO:0000256" key="3">
    <source>
        <dbReference type="ARBA" id="ARBA00022737"/>
    </source>
</evidence>
<dbReference type="Pfam" id="PF13445">
    <property type="entry name" value="zf-RING_UBOX"/>
    <property type="match status" value="1"/>
</dbReference>
<dbReference type="GO" id="GO:0008270">
    <property type="term" value="F:zinc ion binding"/>
    <property type="evidence" value="ECO:0007669"/>
    <property type="project" value="UniProtKB-KW"/>
</dbReference>
<dbReference type="Pfam" id="PF22586">
    <property type="entry name" value="ANCHR-like_BBOX"/>
    <property type="match status" value="1"/>
</dbReference>
<sequence length="643" mass="71865">MAKAATKTVLDKISKGHLECPICCCRYKDPKILGCLHSFCLKCLDEMTSKQKPGTGKVTCPVCRRDTKIPNAGLQGLSGCFYLSSLVEEFNRQEKVLGEVSKPSLLCEQCEEGIIAVSRCLDCKENICRICWEAHQRWKLTKNHQIIEILNEVPKATVSKTKPGEPNTRKCSKHNDYAFCFYCEDCDVMICAMCAATEHRSGEHSFTEISDSVESFRENVHAKLQKFEQLKQQFESTEGSLNNARKRLQENMVRALNNISAKAEAEMAKIRTKVEILTEKVNIIGRDRDSEFENALTHIREQVECADQIVTAVNNLMHEADDFELMELKPKVMHNLELQTELKCEPVKYDQSFIGVKCHDVVSNDADLGEIFVKEKWQLKEEFGKEGTGEGEFSFARGVACFSNGDIVVTDTTLKRLTVFKSSGQYKTSVAQGDDQHHLKAPWGVAVSCNDLLYVTDKEKVKVFDNNLQPIRSFTTSREDSEGLSKSSNTGIAVDKQRLAVADRSRNTISVYGVDGSFVTCAINDNIDYYVAIGKNDSLIFAQYEGKKLLCIDFNGEEVFSVGVFFNSRPAKPTGVLCDDSGDIYVAVHSTKVGNCAVQHYDSSGAFVATVAEGLYNPIEMTFNHAGDVVVADRHSIKIFERM</sequence>
<dbReference type="Gene3D" id="2.40.10.500">
    <property type="match status" value="1"/>
</dbReference>
<evidence type="ECO:0000259" key="10">
    <source>
        <dbReference type="PROSITE" id="PS50119"/>
    </source>
</evidence>
<dbReference type="SUPFAM" id="SSF57845">
    <property type="entry name" value="B-box zinc-binding domain"/>
    <property type="match status" value="1"/>
</dbReference>
<dbReference type="InterPro" id="IPR001258">
    <property type="entry name" value="NHL_repeat"/>
</dbReference>
<dbReference type="PANTHER" id="PTHR25462:SF296">
    <property type="entry name" value="MEIOTIC P26, ISOFORM F"/>
    <property type="match status" value="1"/>
</dbReference>
<evidence type="ECO:0000259" key="9">
    <source>
        <dbReference type="PROSITE" id="PS50089"/>
    </source>
</evidence>
<dbReference type="CDD" id="cd05819">
    <property type="entry name" value="NHL"/>
    <property type="match status" value="1"/>
</dbReference>
<name>A0A8B7Y6K7_ACAPL</name>
<keyword evidence="1" id="KW-0597">Phosphoprotein</keyword>
<dbReference type="SMART" id="SM00184">
    <property type="entry name" value="RING"/>
    <property type="match status" value="1"/>
</dbReference>
<evidence type="ECO:0000256" key="5">
    <source>
        <dbReference type="ARBA" id="ARBA00022833"/>
    </source>
</evidence>
<reference evidence="12 13" key="1">
    <citation type="submission" date="2025-04" db="UniProtKB">
        <authorList>
            <consortium name="RefSeq"/>
        </authorList>
    </citation>
    <scope>IDENTIFICATION</scope>
</reference>
<dbReference type="RefSeq" id="XP_022088845.1">
    <property type="nucleotide sequence ID" value="XM_022233153.1"/>
</dbReference>
<evidence type="ECO:0000256" key="7">
    <source>
        <dbReference type="PROSITE-ProRule" id="PRU00504"/>
    </source>
</evidence>
<dbReference type="PROSITE" id="PS50089">
    <property type="entry name" value="ZF_RING_2"/>
    <property type="match status" value="1"/>
</dbReference>
<dbReference type="AlphaFoldDB" id="A0A8B7Y6K7"/>
<dbReference type="GeneID" id="110978278"/>
<dbReference type="SUPFAM" id="SSF57850">
    <property type="entry name" value="RING/U-box"/>
    <property type="match status" value="1"/>
</dbReference>
<dbReference type="OrthoDB" id="6105938at2759"/>
<keyword evidence="5" id="KW-0862">Zinc</keyword>
<dbReference type="InterPro" id="IPR001841">
    <property type="entry name" value="Znf_RING"/>
</dbReference>
<keyword evidence="11" id="KW-1185">Reference proteome</keyword>
<dbReference type="PROSITE" id="PS00518">
    <property type="entry name" value="ZF_RING_1"/>
    <property type="match status" value="1"/>
</dbReference>
<dbReference type="Gene3D" id="2.120.10.30">
    <property type="entry name" value="TolB, C-terminal domain"/>
    <property type="match status" value="1"/>
</dbReference>
<dbReference type="InterPro" id="IPR047153">
    <property type="entry name" value="TRIM45/56/19-like"/>
</dbReference>
<dbReference type="OMA" id="CAINDNI"/>
<accession>A0A8B7Y6K7</accession>
<gene>
    <name evidence="12 13" type="primary">LOC110978278</name>
</gene>
<dbReference type="Gene3D" id="4.10.830.40">
    <property type="match status" value="1"/>
</dbReference>
<dbReference type="KEGG" id="aplc:110978278"/>
<dbReference type="PROSITE" id="PS50119">
    <property type="entry name" value="ZF_BBOX"/>
    <property type="match status" value="2"/>
</dbReference>
<feature type="domain" description="B box-type" evidence="10">
    <location>
        <begin position="102"/>
        <end position="149"/>
    </location>
</feature>
<dbReference type="Proteomes" id="UP000694845">
    <property type="component" value="Unplaced"/>
</dbReference>
<keyword evidence="3" id="KW-0677">Repeat</keyword>
<dbReference type="Gene3D" id="3.30.160.60">
    <property type="entry name" value="Classic Zinc Finger"/>
    <property type="match status" value="1"/>
</dbReference>